<reference evidence="2 3" key="1">
    <citation type="submission" date="2018-07" db="EMBL/GenBank/DDBJ databases">
        <title>Genome sequence of Rhodococcus rhodnii ATCC 35071 from Rhodnius prolixus.</title>
        <authorList>
            <person name="Patel V."/>
            <person name="Vogel K.J."/>
        </authorList>
    </citation>
    <scope>NUCLEOTIDE SEQUENCE [LARGE SCALE GENOMIC DNA]</scope>
    <source>
        <strain evidence="2 3">ATCC 35071</strain>
    </source>
</reference>
<feature type="domain" description="HD" evidence="1">
    <location>
        <begin position="66"/>
        <end position="170"/>
    </location>
</feature>
<dbReference type="Gene3D" id="1.10.3210.10">
    <property type="entry name" value="Hypothetical protein af1432"/>
    <property type="match status" value="1"/>
</dbReference>
<organism evidence="2 3">
    <name type="scientific">Rhodococcus rhodnii</name>
    <dbReference type="NCBI Taxonomy" id="38312"/>
    <lineage>
        <taxon>Bacteria</taxon>
        <taxon>Bacillati</taxon>
        <taxon>Actinomycetota</taxon>
        <taxon>Actinomycetes</taxon>
        <taxon>Mycobacteriales</taxon>
        <taxon>Nocardiaceae</taxon>
        <taxon>Rhodococcus</taxon>
    </lineage>
</organism>
<sequence>MTRGELGAAARWAVAASALAGQSRAMRDLVRWPARPRAAAELPSPPDTALVRAARDHARMLLSPAVFEHSERCWHWASAFARIDARHPDAEPLYLACLLHDVALGAPASPRAGCFAALGGQGAAEFLKANDGGAWAYVVATAIARHMDPRTPEVSDEAALLHDAAHLDVAGRRFAEVPGEVVGAVLAAHPRTGFAREFTCLLRGEARVRPRSTAAVLWRCGTRLPIARNPLDRMPS</sequence>
<comment type="caution">
    <text evidence="2">The sequence shown here is derived from an EMBL/GenBank/DDBJ whole genome shotgun (WGS) entry which is preliminary data.</text>
</comment>
<protein>
    <recommendedName>
        <fullName evidence="1">HD domain-containing protein</fullName>
    </recommendedName>
</protein>
<dbReference type="InterPro" id="IPR006674">
    <property type="entry name" value="HD_domain"/>
</dbReference>
<evidence type="ECO:0000259" key="1">
    <source>
        <dbReference type="PROSITE" id="PS51831"/>
    </source>
</evidence>
<evidence type="ECO:0000313" key="3">
    <source>
        <dbReference type="Proteomes" id="UP000471120"/>
    </source>
</evidence>
<dbReference type="AlphaFoldDB" id="A0A6P2C866"/>
<dbReference type="PANTHER" id="PTHR35569:SF1">
    <property type="entry name" value="CYANAMIDE HYDRATASE DDI2-RELATED"/>
    <property type="match status" value="1"/>
</dbReference>
<dbReference type="SMART" id="SM00471">
    <property type="entry name" value="HDc"/>
    <property type="match status" value="1"/>
</dbReference>
<evidence type="ECO:0000313" key="2">
    <source>
        <dbReference type="EMBL" id="TXG88937.1"/>
    </source>
</evidence>
<dbReference type="InterPro" id="IPR003607">
    <property type="entry name" value="HD/PDEase_dom"/>
</dbReference>
<dbReference type="RefSeq" id="WP_010840004.1">
    <property type="nucleotide sequence ID" value="NZ_QRCM01000001.1"/>
</dbReference>
<dbReference type="Proteomes" id="UP000471120">
    <property type="component" value="Unassembled WGS sequence"/>
</dbReference>
<dbReference type="SUPFAM" id="SSF109604">
    <property type="entry name" value="HD-domain/PDEase-like"/>
    <property type="match status" value="1"/>
</dbReference>
<name>A0A6P2C866_9NOCA</name>
<accession>A0A6P2C866</accession>
<dbReference type="PANTHER" id="PTHR35569">
    <property type="entry name" value="CYANAMIDE HYDRATASE DDI2-RELATED"/>
    <property type="match status" value="1"/>
</dbReference>
<proteinExistence type="predicted"/>
<dbReference type="EMBL" id="QRCM01000001">
    <property type="protein sequence ID" value="TXG88937.1"/>
    <property type="molecule type" value="Genomic_DNA"/>
</dbReference>
<dbReference type="PROSITE" id="PS51831">
    <property type="entry name" value="HD"/>
    <property type="match status" value="1"/>
</dbReference>
<gene>
    <name evidence="2" type="ORF">DW322_00135</name>
</gene>
<dbReference type="CDD" id="cd00077">
    <property type="entry name" value="HDc"/>
    <property type="match status" value="1"/>
</dbReference>